<dbReference type="Pfam" id="PF00498">
    <property type="entry name" value="FHA"/>
    <property type="match status" value="1"/>
</dbReference>
<keyword evidence="5" id="KW-1185">Reference proteome</keyword>
<evidence type="ECO:0000313" key="4">
    <source>
        <dbReference type="EMBL" id="KFJ05230.1"/>
    </source>
</evidence>
<feature type="region of interest" description="Disordered" evidence="2">
    <location>
        <begin position="23"/>
        <end position="43"/>
    </location>
</feature>
<dbReference type="Proteomes" id="UP000029055">
    <property type="component" value="Unassembled WGS sequence"/>
</dbReference>
<comment type="caution">
    <text evidence="4">The sequence shown here is derived from an EMBL/GenBank/DDBJ whole genome shotgun (WGS) entry which is preliminary data.</text>
</comment>
<feature type="domain" description="FHA" evidence="3">
    <location>
        <begin position="28"/>
        <end position="88"/>
    </location>
</feature>
<evidence type="ECO:0000259" key="3">
    <source>
        <dbReference type="PROSITE" id="PS50006"/>
    </source>
</evidence>
<feature type="compositionally biased region" description="Basic and acidic residues" evidence="2">
    <location>
        <begin position="226"/>
        <end position="240"/>
    </location>
</feature>
<feature type="compositionally biased region" description="Basic and acidic residues" evidence="2">
    <location>
        <begin position="299"/>
        <end position="309"/>
    </location>
</feature>
<dbReference type="SMART" id="SM00240">
    <property type="entry name" value="FHA"/>
    <property type="match status" value="1"/>
</dbReference>
<accession>A0A087EBS9</accession>
<protein>
    <submittedName>
        <fullName evidence="4">Forkhead-associated protein</fullName>
    </submittedName>
</protein>
<feature type="compositionally biased region" description="Acidic residues" evidence="2">
    <location>
        <begin position="368"/>
        <end position="379"/>
    </location>
</feature>
<feature type="compositionally biased region" description="Low complexity" evidence="2">
    <location>
        <begin position="285"/>
        <end position="296"/>
    </location>
</feature>
<feature type="region of interest" description="Disordered" evidence="2">
    <location>
        <begin position="191"/>
        <end position="410"/>
    </location>
</feature>
<feature type="compositionally biased region" description="Polar residues" evidence="2">
    <location>
        <begin position="259"/>
        <end position="278"/>
    </location>
</feature>
<sequence>MSEQRIARRWIVKANGIEQTEVEEGTSVEIGRKPLRPLPDDGFERMEIEDSSRSMSKRHAVFSVDEHGSAVLRDLNSTNGSYVVGDRGGLMRLQGGVDFPLPMSPMRMQFGDVPVDFVQMEEPGDEEEEEPVAQPPDLFSYATDEAKPEPGMADMSVDDILNLRAGEPTTAFSTRTVAGKVNALKASAAFSFPPTDEAGADEVGTDEADHAAADGVAGGESEDQGDAAHSDGARPEDRQPDGTMFPDAQSPAGAERSAEQNQGVSDYSVSDNGTQPESAQPAGVQADSARADSAQAGIEHAERSDDETRALPQGKEPAQNGSESDTHAAAAVMAGHASARISVNIMQPGQGDAAPQRDLFVDALSDGGENEQAEADGDTAETQHGAQADSGRAEHRDYADRSGHAGHPEYAGREIGIDEIFSASHRDDGAVLPALRESADIAPIDVHGDTHDTHDDAVREAVKDERAADETNVFTPAFEPGSVFERVSKGDFGKREPAVDIDGLTSDDAKRTGDFTVQFEMAKHPQLLPFLAMNPSLYDDLYAWLAALGDKDIDAALARNAGYEEYRTAVGK</sequence>
<evidence type="ECO:0000256" key="2">
    <source>
        <dbReference type="SAM" id="MobiDB-lite"/>
    </source>
</evidence>
<keyword evidence="1" id="KW-0597">Phosphoprotein</keyword>
<dbReference type="STRING" id="77635.BISU_1348"/>
<dbReference type="InterPro" id="IPR008984">
    <property type="entry name" value="SMAD_FHA_dom_sf"/>
</dbReference>
<dbReference type="RefSeq" id="WP_024464298.1">
    <property type="nucleotide sequence ID" value="NZ_CP062939.1"/>
</dbReference>
<dbReference type="eggNOG" id="COG1716">
    <property type="taxonomic scope" value="Bacteria"/>
</dbReference>
<gene>
    <name evidence="4" type="ORF">BISU_1348</name>
</gene>
<feature type="compositionally biased region" description="Basic and acidic residues" evidence="2">
    <location>
        <begin position="391"/>
        <end position="410"/>
    </location>
</feature>
<reference evidence="4 5" key="1">
    <citation type="submission" date="2014-03" db="EMBL/GenBank/DDBJ databases">
        <title>Genomics of Bifidobacteria.</title>
        <authorList>
            <person name="Ventura M."/>
            <person name="Milani C."/>
            <person name="Lugli G.A."/>
        </authorList>
    </citation>
    <scope>NUCLEOTIDE SEQUENCE [LARGE SCALE GENOMIC DNA]</scope>
    <source>
        <strain evidence="4 5">LMG 11597</strain>
    </source>
</reference>
<dbReference type="InterPro" id="IPR057893">
    <property type="entry name" value="LRV_2"/>
</dbReference>
<evidence type="ECO:0000313" key="5">
    <source>
        <dbReference type="Proteomes" id="UP000029055"/>
    </source>
</evidence>
<dbReference type="SUPFAM" id="SSF49879">
    <property type="entry name" value="SMAD/FHA domain"/>
    <property type="match status" value="1"/>
</dbReference>
<dbReference type="Gene3D" id="2.60.200.20">
    <property type="match status" value="1"/>
</dbReference>
<dbReference type="CDD" id="cd00060">
    <property type="entry name" value="FHA"/>
    <property type="match status" value="1"/>
</dbReference>
<feature type="compositionally biased region" description="Low complexity" evidence="2">
    <location>
        <begin position="328"/>
        <end position="339"/>
    </location>
</feature>
<dbReference type="EMBL" id="JGZR01000001">
    <property type="protein sequence ID" value="KFJ05230.1"/>
    <property type="molecule type" value="Genomic_DNA"/>
</dbReference>
<organism evidence="4 5">
    <name type="scientific">Bifidobacterium subtile</name>
    <dbReference type="NCBI Taxonomy" id="77635"/>
    <lineage>
        <taxon>Bacteria</taxon>
        <taxon>Bacillati</taxon>
        <taxon>Actinomycetota</taxon>
        <taxon>Actinomycetes</taxon>
        <taxon>Bifidobacteriales</taxon>
        <taxon>Bifidobacteriaceae</taxon>
        <taxon>Bifidobacterium</taxon>
    </lineage>
</organism>
<dbReference type="InterPro" id="IPR000253">
    <property type="entry name" value="FHA_dom"/>
</dbReference>
<dbReference type="PROSITE" id="PS50006">
    <property type="entry name" value="FHA_DOMAIN"/>
    <property type="match status" value="1"/>
</dbReference>
<proteinExistence type="predicted"/>
<name>A0A087EBS9_9BIFI</name>
<dbReference type="Pfam" id="PF25591">
    <property type="entry name" value="LRV_2"/>
    <property type="match status" value="1"/>
</dbReference>
<dbReference type="AlphaFoldDB" id="A0A087EBS9"/>
<evidence type="ECO:0000256" key="1">
    <source>
        <dbReference type="ARBA" id="ARBA00022553"/>
    </source>
</evidence>